<evidence type="ECO:0000256" key="6">
    <source>
        <dbReference type="ARBA" id="ARBA00023141"/>
    </source>
</evidence>
<evidence type="ECO:0000313" key="9">
    <source>
        <dbReference type="Proteomes" id="UP001596161"/>
    </source>
</evidence>
<proteinExistence type="inferred from homology"/>
<dbReference type="PANTHER" id="PTHR21087">
    <property type="entry name" value="SHIKIMATE KINASE"/>
    <property type="match status" value="1"/>
</dbReference>
<comment type="cofactor">
    <cofactor evidence="7">
        <name>Mg(2+)</name>
        <dbReference type="ChEBI" id="CHEBI:18420"/>
    </cofactor>
    <text evidence="7">Binds 1 Mg(2+) ion per subunit.</text>
</comment>
<evidence type="ECO:0000256" key="5">
    <source>
        <dbReference type="ARBA" id="ARBA00022840"/>
    </source>
</evidence>
<keyword evidence="7" id="KW-0963">Cytoplasm</keyword>
<keyword evidence="2 7" id="KW-0808">Transferase</keyword>
<comment type="function">
    <text evidence="7">Catalyzes the specific phosphorylation of the 3-hydroxyl group of shikimic acid using ATP as a cosubstrate.</text>
</comment>
<keyword evidence="5 7" id="KW-0067">ATP-binding</keyword>
<comment type="subcellular location">
    <subcellularLocation>
        <location evidence="7">Cytoplasm</location>
    </subcellularLocation>
</comment>
<keyword evidence="1 7" id="KW-0028">Amino-acid biosynthesis</keyword>
<comment type="caution">
    <text evidence="7">Lacks conserved residue(s) required for the propagation of feature annotation.</text>
</comment>
<comment type="subunit">
    <text evidence="7">Monomer.</text>
</comment>
<evidence type="ECO:0000256" key="7">
    <source>
        <dbReference type="HAMAP-Rule" id="MF_00109"/>
    </source>
</evidence>
<comment type="similarity">
    <text evidence="7">Belongs to the shikimate kinase family.</text>
</comment>
<dbReference type="InterPro" id="IPR031322">
    <property type="entry name" value="Shikimate/glucono_kinase"/>
</dbReference>
<dbReference type="Pfam" id="PF01202">
    <property type="entry name" value="SKI"/>
    <property type="match status" value="1"/>
</dbReference>
<dbReference type="Proteomes" id="UP001596161">
    <property type="component" value="Unassembled WGS sequence"/>
</dbReference>
<dbReference type="PRINTS" id="PR01100">
    <property type="entry name" value="SHIKIMTKNASE"/>
</dbReference>
<feature type="binding site" evidence="7">
    <location>
        <position position="141"/>
    </location>
    <ligand>
        <name>substrate</name>
    </ligand>
</feature>
<sequence>MHIYLIGMPGAGKSTLGRALAAHLNRKFIDLDKVIEENSGQTIPGIFEEKGERYFRELEAEALKTVSFSGEKLMIATGGGTPCFYENMAFMNTHGLTIYLKTSPEILADRLIQTDLAERPLLKNKSKSLIINYLQETLHKRATFYGQAGIIFESRWSTASVARDTDALVDFIRRYEQTA</sequence>
<keyword evidence="6 7" id="KW-0057">Aromatic amino acid biosynthesis</keyword>
<evidence type="ECO:0000313" key="8">
    <source>
        <dbReference type="EMBL" id="MFC5271264.1"/>
    </source>
</evidence>
<protein>
    <recommendedName>
        <fullName evidence="7">Shikimate kinase</fullName>
        <shortName evidence="7">SK</shortName>
        <ecNumber evidence="7">2.7.1.71</ecNumber>
    </recommendedName>
</protein>
<accession>A0ABW0EEB5</accession>
<comment type="caution">
    <text evidence="8">The sequence shown here is derived from an EMBL/GenBank/DDBJ whole genome shotgun (WGS) entry which is preliminary data.</text>
</comment>
<name>A0ABW0EEB5_9BACT</name>
<dbReference type="EC" id="2.7.1.71" evidence="7"/>
<keyword evidence="4 7" id="KW-0418">Kinase</keyword>
<evidence type="ECO:0000256" key="4">
    <source>
        <dbReference type="ARBA" id="ARBA00022777"/>
    </source>
</evidence>
<keyword evidence="3 7" id="KW-0547">Nucleotide-binding</keyword>
<feature type="binding site" evidence="7">
    <location>
        <position position="119"/>
    </location>
    <ligand>
        <name>ATP</name>
        <dbReference type="ChEBI" id="CHEBI:30616"/>
    </ligand>
</feature>
<keyword evidence="7" id="KW-0479">Metal-binding</keyword>
<dbReference type="Gene3D" id="3.40.50.300">
    <property type="entry name" value="P-loop containing nucleotide triphosphate hydrolases"/>
    <property type="match status" value="1"/>
</dbReference>
<feature type="binding site" evidence="7">
    <location>
        <position position="32"/>
    </location>
    <ligand>
        <name>substrate</name>
    </ligand>
</feature>
<feature type="binding site" evidence="7">
    <location>
        <position position="79"/>
    </location>
    <ligand>
        <name>substrate</name>
    </ligand>
</feature>
<comment type="pathway">
    <text evidence="7">Metabolic intermediate biosynthesis; chorismate biosynthesis; chorismate from D-erythrose 4-phosphate and phosphoenolpyruvate: step 5/7.</text>
</comment>
<dbReference type="RefSeq" id="WP_378017631.1">
    <property type="nucleotide sequence ID" value="NZ_JBHSKT010000006.1"/>
</dbReference>
<dbReference type="HAMAP" id="MF_00109">
    <property type="entry name" value="Shikimate_kinase"/>
    <property type="match status" value="1"/>
</dbReference>
<dbReference type="InterPro" id="IPR027417">
    <property type="entry name" value="P-loop_NTPase"/>
</dbReference>
<gene>
    <name evidence="7" type="primary">aroK</name>
    <name evidence="8" type="ORF">ACFPIB_11630</name>
</gene>
<evidence type="ECO:0000256" key="3">
    <source>
        <dbReference type="ARBA" id="ARBA00022741"/>
    </source>
</evidence>
<dbReference type="GO" id="GO:0016301">
    <property type="term" value="F:kinase activity"/>
    <property type="evidence" value="ECO:0007669"/>
    <property type="project" value="UniProtKB-KW"/>
</dbReference>
<dbReference type="InterPro" id="IPR000623">
    <property type="entry name" value="Shikimate_kinase/TSH1"/>
</dbReference>
<feature type="binding site" evidence="7">
    <location>
        <position position="14"/>
    </location>
    <ligand>
        <name>Mg(2+)</name>
        <dbReference type="ChEBI" id="CHEBI:18420"/>
    </ligand>
</feature>
<evidence type="ECO:0000256" key="1">
    <source>
        <dbReference type="ARBA" id="ARBA00022605"/>
    </source>
</evidence>
<feature type="binding site" evidence="7">
    <location>
        <begin position="10"/>
        <end position="15"/>
    </location>
    <ligand>
        <name>ATP</name>
        <dbReference type="ChEBI" id="CHEBI:30616"/>
    </ligand>
</feature>
<feature type="binding site" evidence="7">
    <location>
        <position position="56"/>
    </location>
    <ligand>
        <name>substrate</name>
    </ligand>
</feature>
<dbReference type="PANTHER" id="PTHR21087:SF16">
    <property type="entry name" value="SHIKIMATE KINASE 1, CHLOROPLASTIC"/>
    <property type="match status" value="1"/>
</dbReference>
<reference evidence="9" key="1">
    <citation type="journal article" date="2019" name="Int. J. Syst. Evol. Microbiol.">
        <title>The Global Catalogue of Microorganisms (GCM) 10K type strain sequencing project: providing services to taxonomists for standard genome sequencing and annotation.</title>
        <authorList>
            <consortium name="The Broad Institute Genomics Platform"/>
            <consortium name="The Broad Institute Genome Sequencing Center for Infectious Disease"/>
            <person name="Wu L."/>
            <person name="Ma J."/>
        </authorList>
    </citation>
    <scope>NUCLEOTIDE SEQUENCE [LARGE SCALE GENOMIC DNA]</scope>
    <source>
        <strain evidence="9">KACC 12602</strain>
    </source>
</reference>
<evidence type="ECO:0000256" key="2">
    <source>
        <dbReference type="ARBA" id="ARBA00022679"/>
    </source>
</evidence>
<dbReference type="EMBL" id="JBHSKT010000006">
    <property type="protein sequence ID" value="MFC5271264.1"/>
    <property type="molecule type" value="Genomic_DNA"/>
</dbReference>
<dbReference type="SUPFAM" id="SSF52540">
    <property type="entry name" value="P-loop containing nucleoside triphosphate hydrolases"/>
    <property type="match status" value="1"/>
</dbReference>
<organism evidence="8 9">
    <name type="scientific">Adhaeribacter terreus</name>
    <dbReference type="NCBI Taxonomy" id="529703"/>
    <lineage>
        <taxon>Bacteria</taxon>
        <taxon>Pseudomonadati</taxon>
        <taxon>Bacteroidota</taxon>
        <taxon>Cytophagia</taxon>
        <taxon>Cytophagales</taxon>
        <taxon>Hymenobacteraceae</taxon>
        <taxon>Adhaeribacter</taxon>
    </lineage>
</organism>
<dbReference type="CDD" id="cd00464">
    <property type="entry name" value="SK"/>
    <property type="match status" value="1"/>
</dbReference>
<keyword evidence="7" id="KW-0460">Magnesium</keyword>
<keyword evidence="9" id="KW-1185">Reference proteome</keyword>
<comment type="catalytic activity">
    <reaction evidence="7">
        <text>shikimate + ATP = 3-phosphoshikimate + ADP + H(+)</text>
        <dbReference type="Rhea" id="RHEA:13121"/>
        <dbReference type="ChEBI" id="CHEBI:15378"/>
        <dbReference type="ChEBI" id="CHEBI:30616"/>
        <dbReference type="ChEBI" id="CHEBI:36208"/>
        <dbReference type="ChEBI" id="CHEBI:145989"/>
        <dbReference type="ChEBI" id="CHEBI:456216"/>
        <dbReference type="EC" id="2.7.1.71"/>
    </reaction>
</comment>